<comment type="caution">
    <text evidence="1">The sequence shown here is derived from an EMBL/GenBank/DDBJ whole genome shotgun (WGS) entry which is preliminary data.</text>
</comment>
<evidence type="ECO:0000313" key="1">
    <source>
        <dbReference type="EMBL" id="RMC02926.1"/>
    </source>
</evidence>
<dbReference type="Proteomes" id="UP000269221">
    <property type="component" value="Unassembled WGS sequence"/>
</dbReference>
<keyword evidence="2" id="KW-1185">Reference proteome</keyword>
<protein>
    <submittedName>
        <fullName evidence="1">Uncharacterized protein</fullName>
    </submittedName>
</protein>
<gene>
    <name evidence="1" type="ORF">DUI87_20119</name>
</gene>
<proteinExistence type="predicted"/>
<dbReference type="AlphaFoldDB" id="A0A3M0JPL1"/>
<organism evidence="1 2">
    <name type="scientific">Hirundo rustica rustica</name>
    <dbReference type="NCBI Taxonomy" id="333673"/>
    <lineage>
        <taxon>Eukaryota</taxon>
        <taxon>Metazoa</taxon>
        <taxon>Chordata</taxon>
        <taxon>Craniata</taxon>
        <taxon>Vertebrata</taxon>
        <taxon>Euteleostomi</taxon>
        <taxon>Archelosauria</taxon>
        <taxon>Archosauria</taxon>
        <taxon>Dinosauria</taxon>
        <taxon>Saurischia</taxon>
        <taxon>Theropoda</taxon>
        <taxon>Coelurosauria</taxon>
        <taxon>Aves</taxon>
        <taxon>Neognathae</taxon>
        <taxon>Neoaves</taxon>
        <taxon>Telluraves</taxon>
        <taxon>Australaves</taxon>
        <taxon>Passeriformes</taxon>
        <taxon>Sylvioidea</taxon>
        <taxon>Hirundinidae</taxon>
        <taxon>Hirundo</taxon>
    </lineage>
</organism>
<reference evidence="1 2" key="1">
    <citation type="submission" date="2018-07" db="EMBL/GenBank/DDBJ databases">
        <title>A high quality draft genome assembly of the barn swallow (H. rustica rustica).</title>
        <authorList>
            <person name="Formenti G."/>
            <person name="Chiara M."/>
            <person name="Poveda L."/>
            <person name="Francoijs K.-J."/>
            <person name="Bonisoli-Alquati A."/>
            <person name="Canova L."/>
            <person name="Gianfranceschi L."/>
            <person name="Horner D.S."/>
            <person name="Saino N."/>
        </authorList>
    </citation>
    <scope>NUCLEOTIDE SEQUENCE [LARGE SCALE GENOMIC DNA]</scope>
    <source>
        <strain evidence="1">Chelidonia</strain>
        <tissue evidence="1">Blood</tissue>
    </source>
</reference>
<name>A0A3M0JPL1_HIRRU</name>
<evidence type="ECO:0000313" key="2">
    <source>
        <dbReference type="Proteomes" id="UP000269221"/>
    </source>
</evidence>
<sequence length="427" mass="46625">MCMAPRLPELQEHLDSALKDAQGGIVGVTVQGSELDSIILVDPLQFNGFYDSMTARTRAPQKQRQTLSLQENHTGDCLPSPGAAVFHCATTSAQKTGFQPIAKNGKGVSCTSSSLFLTPDSANLRPYTEQAAIPSSQLLSHNAIIVLAVSSLKLEPTKYPEPGTGPLLAILSQLLDIDYQRLYLIVPNFDKEKIAQNKGGNQKRQSLFTGTLKVNPNQSFCCLGMYQPERLPSLQGYCAGGNGRNTQSASLFSSCSSQGLHPELNLQYETDRSHHSKDIWKEPLSMAQVFYWNLTCIDASGSIVPESADGIGLNYAFLQIYLEMRTQSVAAGQIFIICKQAEKDVAELELWEVVPSGKTEPVLQQLYTTPFLAGKPSVSQFGAAVKWKSLEEISGPTAAPMNQDLLIIPYYKPSRFDLTTGLLKVQT</sequence>
<accession>A0A3M0JPL1</accession>
<dbReference type="EMBL" id="QRBI01000131">
    <property type="protein sequence ID" value="RMC02926.1"/>
    <property type="molecule type" value="Genomic_DNA"/>
</dbReference>